<sequence>MTAGSSGQAESELELLAPRRRRPPHPTKSRRPEEGGVHGGRRAAVATTRCEEELAGREGRELRRRGEQRGF</sequence>
<reference evidence="2" key="1">
    <citation type="submission" date="2019-03" db="EMBL/GenBank/DDBJ databases">
        <title>WGS assembly of Setaria viridis.</title>
        <authorList>
            <person name="Huang P."/>
            <person name="Jenkins J."/>
            <person name="Grimwood J."/>
            <person name="Barry K."/>
            <person name="Healey A."/>
            <person name="Mamidi S."/>
            <person name="Sreedasyam A."/>
            <person name="Shu S."/>
            <person name="Feldman M."/>
            <person name="Wu J."/>
            <person name="Yu Y."/>
            <person name="Chen C."/>
            <person name="Johnson J."/>
            <person name="Rokhsar D."/>
            <person name="Baxter I."/>
            <person name="Schmutz J."/>
            <person name="Brutnell T."/>
            <person name="Kellogg E."/>
        </authorList>
    </citation>
    <scope>NUCLEOTIDE SEQUENCE [LARGE SCALE GENOMIC DNA]</scope>
</reference>
<accession>A0A4U6SUS5</accession>
<gene>
    <name evidence="2" type="ORF">SEVIR_9G176250v2</name>
</gene>
<name>A0A4U6SUS5_SETVI</name>
<proteinExistence type="predicted"/>
<feature type="compositionally biased region" description="Basic residues" evidence="1">
    <location>
        <begin position="18"/>
        <end position="29"/>
    </location>
</feature>
<feature type="compositionally biased region" description="Basic and acidic residues" evidence="1">
    <location>
        <begin position="49"/>
        <end position="71"/>
    </location>
</feature>
<evidence type="ECO:0000313" key="2">
    <source>
        <dbReference type="EMBL" id="TKV92687.1"/>
    </source>
</evidence>
<dbReference type="EMBL" id="CM016560">
    <property type="protein sequence ID" value="TKV92687.1"/>
    <property type="molecule type" value="Genomic_DNA"/>
</dbReference>
<dbReference type="Gramene" id="TKV92687">
    <property type="protein sequence ID" value="TKV92687"/>
    <property type="gene ID" value="SEVIR_9G176250v2"/>
</dbReference>
<evidence type="ECO:0000256" key="1">
    <source>
        <dbReference type="SAM" id="MobiDB-lite"/>
    </source>
</evidence>
<dbReference type="AlphaFoldDB" id="A0A4U6SUS5"/>
<feature type="region of interest" description="Disordered" evidence="1">
    <location>
        <begin position="1"/>
        <end position="71"/>
    </location>
</feature>
<organism evidence="2 3">
    <name type="scientific">Setaria viridis</name>
    <name type="common">Green bristlegrass</name>
    <name type="synonym">Setaria italica subsp. viridis</name>
    <dbReference type="NCBI Taxonomy" id="4556"/>
    <lineage>
        <taxon>Eukaryota</taxon>
        <taxon>Viridiplantae</taxon>
        <taxon>Streptophyta</taxon>
        <taxon>Embryophyta</taxon>
        <taxon>Tracheophyta</taxon>
        <taxon>Spermatophyta</taxon>
        <taxon>Magnoliopsida</taxon>
        <taxon>Liliopsida</taxon>
        <taxon>Poales</taxon>
        <taxon>Poaceae</taxon>
        <taxon>PACMAD clade</taxon>
        <taxon>Panicoideae</taxon>
        <taxon>Panicodae</taxon>
        <taxon>Paniceae</taxon>
        <taxon>Cenchrinae</taxon>
        <taxon>Setaria</taxon>
    </lineage>
</organism>
<protein>
    <submittedName>
        <fullName evidence="2">Uncharacterized protein</fullName>
    </submittedName>
</protein>
<dbReference type="Proteomes" id="UP000298652">
    <property type="component" value="Chromosome 9"/>
</dbReference>
<keyword evidence="3" id="KW-1185">Reference proteome</keyword>
<evidence type="ECO:0000313" key="3">
    <source>
        <dbReference type="Proteomes" id="UP000298652"/>
    </source>
</evidence>